<dbReference type="AlphaFoldDB" id="A0A5M7BTF7"/>
<keyword evidence="2" id="KW-0560">Oxidoreductase</keyword>
<evidence type="ECO:0000313" key="4">
    <source>
        <dbReference type="Proteomes" id="UP000323946"/>
    </source>
</evidence>
<dbReference type="FunFam" id="3.40.50.720:FF:000084">
    <property type="entry name" value="Short-chain dehydrogenase reductase"/>
    <property type="match status" value="1"/>
</dbReference>
<evidence type="ECO:0000313" key="3">
    <source>
        <dbReference type="EMBL" id="KAA5830514.1"/>
    </source>
</evidence>
<dbReference type="Gene3D" id="3.40.50.720">
    <property type="entry name" value="NAD(P)-binding Rossmann-like Domain"/>
    <property type="match status" value="1"/>
</dbReference>
<reference evidence="3 4" key="1">
    <citation type="submission" date="2019-09" db="EMBL/GenBank/DDBJ databases">
        <title>Draft genome sequence of the thermophilic Saccharopolyspora hirsuta VKM Ac-666T.</title>
        <authorList>
            <person name="Lobastova T.G."/>
            <person name="Fokina V."/>
            <person name="Bragin E.Y."/>
            <person name="Shtratnikova V.Y."/>
            <person name="Starodumova I.P."/>
            <person name="Tarlachkov S.V."/>
            <person name="Donova M.V."/>
        </authorList>
    </citation>
    <scope>NUCLEOTIDE SEQUENCE [LARGE SCALE GENOMIC DNA]</scope>
    <source>
        <strain evidence="3 4">VKM Ac-666</strain>
    </source>
</reference>
<organism evidence="3 4">
    <name type="scientific">Saccharopolyspora hirsuta</name>
    <dbReference type="NCBI Taxonomy" id="1837"/>
    <lineage>
        <taxon>Bacteria</taxon>
        <taxon>Bacillati</taxon>
        <taxon>Actinomycetota</taxon>
        <taxon>Actinomycetes</taxon>
        <taxon>Pseudonocardiales</taxon>
        <taxon>Pseudonocardiaceae</taxon>
        <taxon>Saccharopolyspora</taxon>
    </lineage>
</organism>
<dbReference type="EMBL" id="VWPH01000010">
    <property type="protein sequence ID" value="KAA5830514.1"/>
    <property type="molecule type" value="Genomic_DNA"/>
</dbReference>
<accession>A0A5M7BTF7</accession>
<name>A0A5M7BTF7_SACHI</name>
<protein>
    <submittedName>
        <fullName evidence="3">SDR family oxidoreductase</fullName>
    </submittedName>
</protein>
<dbReference type="RefSeq" id="WP_150068613.1">
    <property type="nucleotide sequence ID" value="NZ_JBEPDJ010000009.1"/>
</dbReference>
<dbReference type="Pfam" id="PF13561">
    <property type="entry name" value="adh_short_C2"/>
    <property type="match status" value="1"/>
</dbReference>
<dbReference type="SUPFAM" id="SSF51735">
    <property type="entry name" value="NAD(P)-binding Rossmann-fold domains"/>
    <property type="match status" value="1"/>
</dbReference>
<dbReference type="Proteomes" id="UP000323946">
    <property type="component" value="Unassembled WGS sequence"/>
</dbReference>
<dbReference type="PRINTS" id="PR00081">
    <property type="entry name" value="GDHRDH"/>
</dbReference>
<dbReference type="InterPro" id="IPR020904">
    <property type="entry name" value="Sc_DH/Rdtase_CS"/>
</dbReference>
<dbReference type="InterPro" id="IPR002347">
    <property type="entry name" value="SDR_fam"/>
</dbReference>
<dbReference type="CDD" id="cd05233">
    <property type="entry name" value="SDR_c"/>
    <property type="match status" value="1"/>
</dbReference>
<dbReference type="SMR" id="A0A5M7BTF7"/>
<keyword evidence="4" id="KW-1185">Reference proteome</keyword>
<dbReference type="GO" id="GO:0016616">
    <property type="term" value="F:oxidoreductase activity, acting on the CH-OH group of donors, NAD or NADP as acceptor"/>
    <property type="evidence" value="ECO:0007669"/>
    <property type="project" value="TreeGrafter"/>
</dbReference>
<evidence type="ECO:0000256" key="2">
    <source>
        <dbReference type="ARBA" id="ARBA00023002"/>
    </source>
</evidence>
<gene>
    <name evidence="3" type="ORF">F1721_21805</name>
</gene>
<dbReference type="OrthoDB" id="20590at2"/>
<proteinExistence type="inferred from homology"/>
<dbReference type="InterPro" id="IPR036291">
    <property type="entry name" value="NAD(P)-bd_dom_sf"/>
</dbReference>
<comment type="caution">
    <text evidence="3">The sequence shown here is derived from an EMBL/GenBank/DDBJ whole genome shotgun (WGS) entry which is preliminary data.</text>
</comment>
<dbReference type="PROSITE" id="PS00061">
    <property type="entry name" value="ADH_SHORT"/>
    <property type="match status" value="1"/>
</dbReference>
<comment type="similarity">
    <text evidence="1">Belongs to the short-chain dehydrogenases/reductases (SDR) family.</text>
</comment>
<sequence>MTRRLTLISGGGSGIGRRTALLLAEAGESVAVLDADGSAAQETAAQARSAGAASAVGMRCDVTDEAAVHAAVGGIGTPTGLVCAAGVDIGGVAHELPVGDWRRVLEVNLTGSFLTARAVLGRMRESGTGGSIVLCSSPAAFVGFAAGGTSAYAASKGGVSALVRALAVDYAPHGIRVNAVVPGPTETPLMWAAVPAEERAAMREQVCAEVPLGRLADPAEPARAVRWLLGPESSYVTGTHLVCDGGVLAKASISA</sequence>
<dbReference type="PANTHER" id="PTHR42760">
    <property type="entry name" value="SHORT-CHAIN DEHYDROGENASES/REDUCTASES FAMILY MEMBER"/>
    <property type="match status" value="1"/>
</dbReference>
<evidence type="ECO:0000256" key="1">
    <source>
        <dbReference type="ARBA" id="ARBA00006484"/>
    </source>
</evidence>